<dbReference type="PANTHER" id="PTHR21325">
    <property type="entry name" value="PHOSPHOLIPASE B, PLB1"/>
    <property type="match status" value="1"/>
</dbReference>
<dbReference type="GO" id="GO:0006644">
    <property type="term" value="P:phospholipid metabolic process"/>
    <property type="evidence" value="ECO:0007669"/>
    <property type="project" value="TreeGrafter"/>
</dbReference>
<dbReference type="InterPro" id="IPR038885">
    <property type="entry name" value="PLB1"/>
</dbReference>
<protein>
    <submittedName>
        <fullName evidence="2">Phospholipase B1, membrane-associated-like</fullName>
    </submittedName>
</protein>
<dbReference type="OrthoDB" id="10265800at2759"/>
<evidence type="ECO:0000313" key="2">
    <source>
        <dbReference type="EMBL" id="KAF0767681.1"/>
    </source>
</evidence>
<feature type="signal peptide" evidence="1">
    <location>
        <begin position="1"/>
        <end position="19"/>
    </location>
</feature>
<keyword evidence="3" id="KW-1185">Reference proteome</keyword>
<proteinExistence type="predicted"/>
<name>A0A6G0ZAN6_APHCR</name>
<dbReference type="GO" id="GO:0004620">
    <property type="term" value="F:phospholipase activity"/>
    <property type="evidence" value="ECO:0007669"/>
    <property type="project" value="InterPro"/>
</dbReference>
<feature type="non-terminal residue" evidence="2">
    <location>
        <position position="134"/>
    </location>
</feature>
<gene>
    <name evidence="2" type="ORF">FWK35_00011870</name>
</gene>
<dbReference type="Proteomes" id="UP000478052">
    <property type="component" value="Unassembled WGS sequence"/>
</dbReference>
<dbReference type="AlphaFoldDB" id="A0A6G0ZAN6"/>
<evidence type="ECO:0000256" key="1">
    <source>
        <dbReference type="SAM" id="SignalP"/>
    </source>
</evidence>
<dbReference type="EMBL" id="VUJU01000918">
    <property type="protein sequence ID" value="KAF0767681.1"/>
    <property type="molecule type" value="Genomic_DNA"/>
</dbReference>
<feature type="chain" id="PRO_5026269197" evidence="1">
    <location>
        <begin position="20"/>
        <end position="134"/>
    </location>
</feature>
<comment type="caution">
    <text evidence="2">The sequence shown here is derived from an EMBL/GenBank/DDBJ whole genome shotgun (WGS) entry which is preliminary data.</text>
</comment>
<dbReference type="PANTHER" id="PTHR21325:SF31">
    <property type="entry name" value="GH22081P-RELATED"/>
    <property type="match status" value="1"/>
</dbReference>
<organism evidence="2 3">
    <name type="scientific">Aphis craccivora</name>
    <name type="common">Cowpea aphid</name>
    <dbReference type="NCBI Taxonomy" id="307492"/>
    <lineage>
        <taxon>Eukaryota</taxon>
        <taxon>Metazoa</taxon>
        <taxon>Ecdysozoa</taxon>
        <taxon>Arthropoda</taxon>
        <taxon>Hexapoda</taxon>
        <taxon>Insecta</taxon>
        <taxon>Pterygota</taxon>
        <taxon>Neoptera</taxon>
        <taxon>Paraneoptera</taxon>
        <taxon>Hemiptera</taxon>
        <taxon>Sternorrhyncha</taxon>
        <taxon>Aphidomorpha</taxon>
        <taxon>Aphidoidea</taxon>
        <taxon>Aphididae</taxon>
        <taxon>Aphidini</taxon>
        <taxon>Aphis</taxon>
        <taxon>Aphis</taxon>
    </lineage>
</organism>
<accession>A0A6G0ZAN6</accession>
<reference evidence="2 3" key="1">
    <citation type="submission" date="2019-08" db="EMBL/GenBank/DDBJ databases">
        <title>Whole genome of Aphis craccivora.</title>
        <authorList>
            <person name="Voronova N.V."/>
            <person name="Shulinski R.S."/>
            <person name="Bandarenka Y.V."/>
            <person name="Zhorov D.G."/>
            <person name="Warner D."/>
        </authorList>
    </citation>
    <scope>NUCLEOTIDE SEQUENCE [LARGE SCALE GENOMIC DNA]</scope>
    <source>
        <strain evidence="2">180601</strain>
        <tissue evidence="2">Whole Body</tissue>
    </source>
</reference>
<evidence type="ECO:0000313" key="3">
    <source>
        <dbReference type="Proteomes" id="UP000478052"/>
    </source>
</evidence>
<keyword evidence="1" id="KW-0732">Signal</keyword>
<sequence length="134" mass="14479">MLTNSYVLIYFCAVAWCTAQKLTYQQLLPNRRNNGRNVRMTPAVSEDIVMTPGPTGIRRQPSFPGSMPFPCKNMTSPGLGRSSVRPTSVHKLRPGDIDVVGAMGDSLVAGNGALEEFAMGTLIEYRGVSWAAGT</sequence>